<reference evidence="2 3" key="1">
    <citation type="submission" date="2014-06" db="EMBL/GenBank/DDBJ databases">
        <authorList>
            <person name="Swart Estienne"/>
        </authorList>
    </citation>
    <scope>NUCLEOTIDE SEQUENCE [LARGE SCALE GENOMIC DNA]</scope>
    <source>
        <strain evidence="2 3">130c</strain>
    </source>
</reference>
<protein>
    <recommendedName>
        <fullName evidence="4">C-type lectin domain-containing protein</fullName>
    </recommendedName>
</protein>
<evidence type="ECO:0008006" key="4">
    <source>
        <dbReference type="Google" id="ProtNLM"/>
    </source>
</evidence>
<feature type="chain" id="PRO_5001729233" description="C-type lectin domain-containing protein" evidence="1">
    <location>
        <begin position="21"/>
        <end position="166"/>
    </location>
</feature>
<evidence type="ECO:0000256" key="1">
    <source>
        <dbReference type="SAM" id="SignalP"/>
    </source>
</evidence>
<proteinExistence type="predicted"/>
<dbReference type="AlphaFoldDB" id="A0A078A609"/>
<organism evidence="2 3">
    <name type="scientific">Stylonychia lemnae</name>
    <name type="common">Ciliate</name>
    <dbReference type="NCBI Taxonomy" id="5949"/>
    <lineage>
        <taxon>Eukaryota</taxon>
        <taxon>Sar</taxon>
        <taxon>Alveolata</taxon>
        <taxon>Ciliophora</taxon>
        <taxon>Intramacronucleata</taxon>
        <taxon>Spirotrichea</taxon>
        <taxon>Stichotrichia</taxon>
        <taxon>Sporadotrichida</taxon>
        <taxon>Oxytrichidae</taxon>
        <taxon>Stylonychinae</taxon>
        <taxon>Stylonychia</taxon>
    </lineage>
</organism>
<dbReference type="InParanoid" id="A0A078A609"/>
<dbReference type="EMBL" id="CCKQ01006371">
    <property type="protein sequence ID" value="CDW77680.1"/>
    <property type="molecule type" value="Genomic_DNA"/>
</dbReference>
<evidence type="ECO:0000313" key="2">
    <source>
        <dbReference type="EMBL" id="CDW77680.1"/>
    </source>
</evidence>
<feature type="signal peptide" evidence="1">
    <location>
        <begin position="1"/>
        <end position="20"/>
    </location>
</feature>
<evidence type="ECO:0000313" key="3">
    <source>
        <dbReference type="Proteomes" id="UP000039865"/>
    </source>
</evidence>
<dbReference type="Proteomes" id="UP000039865">
    <property type="component" value="Unassembled WGS sequence"/>
</dbReference>
<accession>A0A078A609</accession>
<keyword evidence="3" id="KW-1185">Reference proteome</keyword>
<keyword evidence="1" id="KW-0732">Signal</keyword>
<gene>
    <name evidence="2" type="primary">Contig3865.g4131</name>
    <name evidence="2" type="ORF">STYLEM_6644</name>
</gene>
<sequence>MLAKLSVLSTLLLASSSVYAAATDFPSFDIFHSHCGLNVKYQNVLCVDAFQKIYNTVLQFNAGGDPAQGAYLLKEKQPISYIWTTHKSSEGWYSDVIFETNQLADGCYITGRSRTQSSLHSAGNDNFCDIWNVLNSAGTISNQGLNSCSNSPTDPENQCKKNKFLA</sequence>
<name>A0A078A609_STYLE</name>